<dbReference type="RefSeq" id="WP_216375457.1">
    <property type="nucleotide sequence ID" value="NZ_JAGRYT010000019.1"/>
</dbReference>
<gene>
    <name evidence="1" type="ORF">KC222_09220</name>
</gene>
<name>A0ABS6DG69_9ENTR</name>
<organism evidence="1 2">
    <name type="scientific">Cedecea davisae</name>
    <dbReference type="NCBI Taxonomy" id="158484"/>
    <lineage>
        <taxon>Bacteria</taxon>
        <taxon>Pseudomonadati</taxon>
        <taxon>Pseudomonadota</taxon>
        <taxon>Gammaproteobacteria</taxon>
        <taxon>Enterobacterales</taxon>
        <taxon>Enterobacteriaceae</taxon>
        <taxon>Cedecea</taxon>
    </lineage>
</organism>
<reference evidence="2" key="1">
    <citation type="submission" date="2023-07" db="EMBL/GenBank/DDBJ databases">
        <title>Cedecea davisae an AmpC producer and its therapeutic implications.</title>
        <authorList>
            <person name="Notter J."/>
        </authorList>
    </citation>
    <scope>NUCLEOTIDE SEQUENCE [LARGE SCALE GENOMIC DNA]</scope>
    <source>
        <strain evidence="2">1</strain>
    </source>
</reference>
<accession>A0ABS6DG69</accession>
<sequence length="80" mass="8887">MKKHPNKEIQKALDYAVANGWMIVMAGDSAHAFCRIKCGIAGHTEHMHSIWSTPKNPENFAKSIIRNVKKCAPGKQQNDG</sequence>
<evidence type="ECO:0000313" key="1">
    <source>
        <dbReference type="EMBL" id="MBU4682192.1"/>
    </source>
</evidence>
<keyword evidence="2" id="KW-1185">Reference proteome</keyword>
<comment type="caution">
    <text evidence="1">The sequence shown here is derived from an EMBL/GenBank/DDBJ whole genome shotgun (WGS) entry which is preliminary data.</text>
</comment>
<evidence type="ECO:0000313" key="2">
    <source>
        <dbReference type="Proteomes" id="UP000686327"/>
    </source>
</evidence>
<dbReference type="EMBL" id="JAGRYU010000012">
    <property type="protein sequence ID" value="MBU4682192.1"/>
    <property type="molecule type" value="Genomic_DNA"/>
</dbReference>
<proteinExistence type="predicted"/>
<dbReference type="Proteomes" id="UP000686327">
    <property type="component" value="Unassembled WGS sequence"/>
</dbReference>
<protein>
    <submittedName>
        <fullName evidence="1">Uncharacterized protein</fullName>
    </submittedName>
</protein>